<dbReference type="RefSeq" id="WP_163948440.1">
    <property type="nucleotide sequence ID" value="NZ_JAAFZH010000004.1"/>
</dbReference>
<keyword evidence="2" id="KW-1185">Reference proteome</keyword>
<dbReference type="EMBL" id="JAAFZH010000004">
    <property type="protein sequence ID" value="NDU95772.1"/>
    <property type="molecule type" value="Genomic_DNA"/>
</dbReference>
<protein>
    <submittedName>
        <fullName evidence="1">Uncharacterized protein</fullName>
    </submittedName>
</protein>
<sequence length="70" mass="8516">MNIYSFLKSGTIRARLFRLRTWWRANYLNYRLWRVTYPDGNRTTLLHYREAEGCQGVFGGKIWIDYTADY</sequence>
<reference evidence="1 2" key="1">
    <citation type="submission" date="2020-02" db="EMBL/GenBank/DDBJ databases">
        <title>Draft genome sequence of two Spirosoma agri KCTC 52727 and Spirosoma terrae KCTC 52035.</title>
        <authorList>
            <person name="Rojas J."/>
            <person name="Ambika Manirajan B."/>
            <person name="Suarez C."/>
            <person name="Ratering S."/>
            <person name="Schnell S."/>
        </authorList>
    </citation>
    <scope>NUCLEOTIDE SEQUENCE [LARGE SCALE GENOMIC DNA]</scope>
    <source>
        <strain evidence="1 2">KCTC 52035</strain>
    </source>
</reference>
<gene>
    <name evidence="1" type="ORF">GK108_12885</name>
</gene>
<dbReference type="Proteomes" id="UP000474175">
    <property type="component" value="Unassembled WGS sequence"/>
</dbReference>
<comment type="caution">
    <text evidence="1">The sequence shown here is derived from an EMBL/GenBank/DDBJ whole genome shotgun (WGS) entry which is preliminary data.</text>
</comment>
<evidence type="ECO:0000313" key="1">
    <source>
        <dbReference type="EMBL" id="NDU95772.1"/>
    </source>
</evidence>
<dbReference type="AlphaFoldDB" id="A0A6L9L8S5"/>
<proteinExistence type="predicted"/>
<organism evidence="1 2">
    <name type="scientific">Spirosoma terrae</name>
    <dbReference type="NCBI Taxonomy" id="1968276"/>
    <lineage>
        <taxon>Bacteria</taxon>
        <taxon>Pseudomonadati</taxon>
        <taxon>Bacteroidota</taxon>
        <taxon>Cytophagia</taxon>
        <taxon>Cytophagales</taxon>
        <taxon>Cytophagaceae</taxon>
        <taxon>Spirosoma</taxon>
    </lineage>
</organism>
<evidence type="ECO:0000313" key="2">
    <source>
        <dbReference type="Proteomes" id="UP000474175"/>
    </source>
</evidence>
<name>A0A6L9L8S5_9BACT</name>
<accession>A0A6L9L8S5</accession>